<keyword evidence="6" id="KW-0966">Cell projection</keyword>
<name>A0ABS4GML4_9BACL</name>
<dbReference type="Pfam" id="PF07238">
    <property type="entry name" value="PilZ"/>
    <property type="match status" value="1"/>
</dbReference>
<feature type="domain" description="PilZ" evidence="4">
    <location>
        <begin position="115"/>
        <end position="224"/>
    </location>
</feature>
<reference evidence="6 7" key="1">
    <citation type="submission" date="2021-03" db="EMBL/GenBank/DDBJ databases">
        <title>Genomic Encyclopedia of Type Strains, Phase IV (KMG-IV): sequencing the most valuable type-strain genomes for metagenomic binning, comparative biology and taxonomic classification.</title>
        <authorList>
            <person name="Goeker M."/>
        </authorList>
    </citation>
    <scope>NUCLEOTIDE SEQUENCE [LARGE SCALE GENOMIC DNA]</scope>
    <source>
        <strain evidence="6 7">DSM 24738</strain>
    </source>
</reference>
<dbReference type="Pfam" id="PF12945">
    <property type="entry name" value="PilZNR"/>
    <property type="match status" value="1"/>
</dbReference>
<dbReference type="EMBL" id="JAGGKT010000003">
    <property type="protein sequence ID" value="MBP1931491.1"/>
    <property type="molecule type" value="Genomic_DNA"/>
</dbReference>
<comment type="caution">
    <text evidence="6">The sequence shown here is derived from an EMBL/GenBank/DDBJ whole genome shotgun (WGS) entry which is preliminary data.</text>
</comment>
<keyword evidence="6" id="KW-0282">Flagellum</keyword>
<dbReference type="Gene3D" id="2.40.10.220">
    <property type="entry name" value="predicted glycosyltransferase like domains"/>
    <property type="match status" value="1"/>
</dbReference>
<evidence type="ECO:0000313" key="6">
    <source>
        <dbReference type="EMBL" id="MBP1931491.1"/>
    </source>
</evidence>
<protein>
    <submittedName>
        <fullName evidence="6">C-di-GMP-binding flagellar brake protein YcgR</fullName>
    </submittedName>
</protein>
<organism evidence="6 7">
    <name type="scientific">Ammoniphilus resinae</name>
    <dbReference type="NCBI Taxonomy" id="861532"/>
    <lineage>
        <taxon>Bacteria</taxon>
        <taxon>Bacillati</taxon>
        <taxon>Bacillota</taxon>
        <taxon>Bacilli</taxon>
        <taxon>Bacillales</taxon>
        <taxon>Paenibacillaceae</taxon>
        <taxon>Aneurinibacillus group</taxon>
        <taxon>Ammoniphilus</taxon>
    </lineage>
</organism>
<keyword evidence="3" id="KW-0975">Bacterial flagellum</keyword>
<dbReference type="Gene3D" id="2.30.110.10">
    <property type="entry name" value="Electron Transport, Fmn-binding Protein, Chain A"/>
    <property type="match status" value="1"/>
</dbReference>
<dbReference type="Proteomes" id="UP001519343">
    <property type="component" value="Unassembled WGS sequence"/>
</dbReference>
<keyword evidence="2" id="KW-0547">Nucleotide-binding</keyword>
<keyword evidence="6" id="KW-0969">Cilium</keyword>
<sequence>MKKMNNNMGMKIIENHLKVGLLLSIQMINDQDNLTKHHKSRIADFKGDLIAIEVPISEEDGKMKSFAQDSEVAVSFIVEGGSRYGFESKVVERMNENIPLLLITMPQPDKIIKIQQRDYLRVPANLVLKLKTVESNQSVQVTTVDVSGGGIAFTADKSLSFAKGNELDCVIEVPRDRGENELLEFNATVIRVIPPTEERLVQVIAIKITEIQERNRDKIIRYCFKRQVELRKKLYL</sequence>
<proteinExistence type="predicted"/>
<evidence type="ECO:0000259" key="4">
    <source>
        <dbReference type="Pfam" id="PF07238"/>
    </source>
</evidence>
<dbReference type="InterPro" id="IPR012349">
    <property type="entry name" value="Split_barrel_FMN-bd"/>
</dbReference>
<evidence type="ECO:0000259" key="5">
    <source>
        <dbReference type="Pfam" id="PF12945"/>
    </source>
</evidence>
<evidence type="ECO:0000256" key="1">
    <source>
        <dbReference type="ARBA" id="ARBA00022636"/>
    </source>
</evidence>
<accession>A0ABS4GML4</accession>
<evidence type="ECO:0000256" key="2">
    <source>
        <dbReference type="ARBA" id="ARBA00022741"/>
    </source>
</evidence>
<gene>
    <name evidence="6" type="ORF">J2Z37_001492</name>
</gene>
<keyword evidence="7" id="KW-1185">Reference proteome</keyword>
<dbReference type="InterPro" id="IPR009926">
    <property type="entry name" value="T3SS_YcgR_PilZN"/>
</dbReference>
<keyword evidence="1" id="KW-0973">c-di-GMP</keyword>
<evidence type="ECO:0000313" key="7">
    <source>
        <dbReference type="Proteomes" id="UP001519343"/>
    </source>
</evidence>
<feature type="domain" description="Type III secretion system flagellar brake protein YcgR PilZN" evidence="5">
    <location>
        <begin position="18"/>
        <end position="106"/>
    </location>
</feature>
<dbReference type="InterPro" id="IPR009875">
    <property type="entry name" value="PilZ_domain"/>
</dbReference>
<evidence type="ECO:0000256" key="3">
    <source>
        <dbReference type="ARBA" id="ARBA00023143"/>
    </source>
</evidence>